<name>A0A1W1DW40_9ZZZZ</name>
<reference evidence="2" key="1">
    <citation type="submission" date="2016-10" db="EMBL/GenBank/DDBJ databases">
        <authorList>
            <person name="de Groot N.N."/>
        </authorList>
    </citation>
    <scope>NUCLEOTIDE SEQUENCE</scope>
</reference>
<keyword evidence="1" id="KW-0472">Membrane</keyword>
<proteinExistence type="predicted"/>
<keyword evidence="1" id="KW-0812">Transmembrane</keyword>
<keyword evidence="1" id="KW-1133">Transmembrane helix</keyword>
<gene>
    <name evidence="2" type="ORF">MNB_SUP05-SYMBIONT-4-440</name>
</gene>
<accession>A0A1W1DW40</accession>
<protein>
    <submittedName>
        <fullName evidence="2">Uncharacterized protein</fullName>
    </submittedName>
</protein>
<evidence type="ECO:0000313" key="2">
    <source>
        <dbReference type="EMBL" id="SFV85836.1"/>
    </source>
</evidence>
<evidence type="ECO:0000256" key="1">
    <source>
        <dbReference type="SAM" id="Phobius"/>
    </source>
</evidence>
<feature type="transmembrane region" description="Helical" evidence="1">
    <location>
        <begin position="7"/>
        <end position="25"/>
    </location>
</feature>
<dbReference type="EMBL" id="FPHY01000052">
    <property type="protein sequence ID" value="SFV85836.1"/>
    <property type="molecule type" value="Genomic_DNA"/>
</dbReference>
<dbReference type="AlphaFoldDB" id="A0A1W1DW40"/>
<sequence>MNKKLTIILSVIFIVIIIFFIFVFVTENKPIEGVGDKISSDTSNMIDKTKSIQHLELDEISIPRTLPTTLKKSHNKEQNKRANRKEIIKKPRQLETYVPSDLGIQEMLKNDLKNPTRITGSNPLASLGFSKNMSNVLNSKNPHNLISLNDMPEQLRNSIRLDLEKRKRNGFDEVNEKDADEITGILRHIINTSDAINKLSFNKSLIPDVIVTNYDYQGYTFPNYTDHQSEIITYGTLRRVYYRHNTSHLLIVEERSLHSGGAALIKELINSSVDDLPAMYVLKKSKLGERYAMLSWVTSNFVYSLYQVGNIDDSKSILHFVAKEITNLNNIE</sequence>
<organism evidence="2">
    <name type="scientific">hydrothermal vent metagenome</name>
    <dbReference type="NCBI Taxonomy" id="652676"/>
    <lineage>
        <taxon>unclassified sequences</taxon>
        <taxon>metagenomes</taxon>
        <taxon>ecological metagenomes</taxon>
    </lineage>
</organism>